<evidence type="ECO:0000256" key="1">
    <source>
        <dbReference type="SAM" id="MobiDB-lite"/>
    </source>
</evidence>
<name>A0A9W7BD67_9STRA</name>
<feature type="region of interest" description="Disordered" evidence="1">
    <location>
        <begin position="150"/>
        <end position="255"/>
    </location>
</feature>
<feature type="compositionally biased region" description="Basic and acidic residues" evidence="1">
    <location>
        <begin position="218"/>
        <end position="252"/>
    </location>
</feature>
<keyword evidence="3" id="KW-1185">Reference proteome</keyword>
<feature type="compositionally biased region" description="Basic residues" evidence="1">
    <location>
        <begin position="394"/>
        <end position="404"/>
    </location>
</feature>
<feature type="region of interest" description="Disordered" evidence="1">
    <location>
        <begin position="346"/>
        <end position="425"/>
    </location>
</feature>
<dbReference type="OrthoDB" id="203440at2759"/>
<dbReference type="EMBL" id="BRXY01000288">
    <property type="protein sequence ID" value="GMH83980.1"/>
    <property type="molecule type" value="Genomic_DNA"/>
</dbReference>
<evidence type="ECO:0000313" key="2">
    <source>
        <dbReference type="EMBL" id="GMH83980.1"/>
    </source>
</evidence>
<evidence type="ECO:0000313" key="3">
    <source>
        <dbReference type="Proteomes" id="UP001165085"/>
    </source>
</evidence>
<feature type="region of interest" description="Disordered" evidence="1">
    <location>
        <begin position="28"/>
        <end position="47"/>
    </location>
</feature>
<comment type="caution">
    <text evidence="2">The sequence shown here is derived from an EMBL/GenBank/DDBJ whole genome shotgun (WGS) entry which is preliminary data.</text>
</comment>
<sequence>MSSSSALSTAIAAATKALESATKLHSLDTYPDSLTRGHSGEEGLNRTTDLPTVDILSAKSHLLSTYMLELVKMKGVEEEKEKGGGEVDEEEIVRNVGELNKVKFALMKMRPIEKKMEYSIKKIQEKGRQYLEKYERTGKLDEEDLGAIQGFEGAGKMVGKDEDGEDGSGESSDDEEDELDTVRALARDGGARSSGGDNKSSGKSRRATKRDDPEDDKGDVYRAPRLQAVHDDSQKASKRDKQHARNLERMKNSEIMQGLRQEFTDAPEESGIDGVGGAEGGGLMVNREAGRRIREAEEERKDFEEERFVRLVTGRKEKKEKARLEREGMSINALADLGSFADGVSSFMSEERMEGRGRRGGREAKDDKGTEKERHANGKRIRESNHDIAEGTASKKRGGGRKGKGNALQESLLGGGGGSGKKKKR</sequence>
<dbReference type="AlphaFoldDB" id="A0A9W7BD67"/>
<proteinExistence type="predicted"/>
<dbReference type="Proteomes" id="UP001165085">
    <property type="component" value="Unassembled WGS sequence"/>
</dbReference>
<organism evidence="2 3">
    <name type="scientific">Triparma strigata</name>
    <dbReference type="NCBI Taxonomy" id="1606541"/>
    <lineage>
        <taxon>Eukaryota</taxon>
        <taxon>Sar</taxon>
        <taxon>Stramenopiles</taxon>
        <taxon>Ochrophyta</taxon>
        <taxon>Bolidophyceae</taxon>
        <taxon>Parmales</taxon>
        <taxon>Triparmaceae</taxon>
        <taxon>Triparma</taxon>
    </lineage>
</organism>
<feature type="compositionally biased region" description="Acidic residues" evidence="1">
    <location>
        <begin position="162"/>
        <end position="179"/>
    </location>
</feature>
<feature type="compositionally biased region" description="Basic and acidic residues" evidence="1">
    <location>
        <begin position="349"/>
        <end position="389"/>
    </location>
</feature>
<feature type="region of interest" description="Disordered" evidence="1">
    <location>
        <begin position="264"/>
        <end position="283"/>
    </location>
</feature>
<feature type="compositionally biased region" description="Gly residues" evidence="1">
    <location>
        <begin position="273"/>
        <end position="283"/>
    </location>
</feature>
<protein>
    <submittedName>
        <fullName evidence="2">Uncharacterized protein</fullName>
    </submittedName>
</protein>
<reference evidence="3" key="1">
    <citation type="journal article" date="2023" name="Commun. Biol.">
        <title>Genome analysis of Parmales, the sister group of diatoms, reveals the evolutionary specialization of diatoms from phago-mixotrophs to photoautotrophs.</title>
        <authorList>
            <person name="Ban H."/>
            <person name="Sato S."/>
            <person name="Yoshikawa S."/>
            <person name="Yamada K."/>
            <person name="Nakamura Y."/>
            <person name="Ichinomiya M."/>
            <person name="Sato N."/>
            <person name="Blanc-Mathieu R."/>
            <person name="Endo H."/>
            <person name="Kuwata A."/>
            <person name="Ogata H."/>
        </authorList>
    </citation>
    <scope>NUCLEOTIDE SEQUENCE [LARGE SCALE GENOMIC DNA]</scope>
    <source>
        <strain evidence="3">NIES 3701</strain>
    </source>
</reference>
<gene>
    <name evidence="2" type="ORF">TrST_g10453</name>
</gene>
<accession>A0A9W7BD67</accession>